<feature type="transmembrane region" description="Helical" evidence="9">
    <location>
        <begin position="140"/>
        <end position="158"/>
    </location>
</feature>
<dbReference type="GeneID" id="93165787"/>
<evidence type="ECO:0000256" key="5">
    <source>
        <dbReference type="ARBA" id="ARBA00022692"/>
    </source>
</evidence>
<keyword evidence="3" id="KW-1003">Cell membrane</keyword>
<dbReference type="InterPro" id="IPR004684">
    <property type="entry name" value="2keto-3dGluconate_permease"/>
</dbReference>
<dbReference type="OrthoDB" id="2833at2"/>
<dbReference type="Pfam" id="PF03812">
    <property type="entry name" value="KdgT"/>
    <property type="match status" value="1"/>
</dbReference>
<proteinExistence type="inferred from homology"/>
<keyword evidence="2" id="KW-0813">Transport</keyword>
<comment type="similarity">
    <text evidence="1">Belongs to the KdgT transporter family.</text>
</comment>
<feature type="transmembrane region" description="Helical" evidence="9">
    <location>
        <begin position="105"/>
        <end position="128"/>
    </location>
</feature>
<dbReference type="AlphaFoldDB" id="A0A0J9CDF2"/>
<feature type="transmembrane region" description="Helical" evidence="9">
    <location>
        <begin position="195"/>
        <end position="214"/>
    </location>
</feature>
<evidence type="ECO:0000313" key="10">
    <source>
        <dbReference type="EMBL" id="KMW22471.1"/>
    </source>
</evidence>
<evidence type="ECO:0000256" key="9">
    <source>
        <dbReference type="SAM" id="Phobius"/>
    </source>
</evidence>
<dbReference type="EMBL" id="ADLK01000009">
    <property type="protein sequence ID" value="KMW22471.1"/>
    <property type="molecule type" value="Genomic_DNA"/>
</dbReference>
<reference evidence="10 11" key="1">
    <citation type="submission" date="2011-04" db="EMBL/GenBank/DDBJ databases">
        <title>The Genome Sequence of Clostridium citroniae WAL-19142.</title>
        <authorList>
            <consortium name="The Broad Institute Genome Sequencing Platform"/>
            <person name="Earl A."/>
            <person name="Ward D."/>
            <person name="Feldgarden M."/>
            <person name="Gevers D."/>
            <person name="Warren Y.A."/>
            <person name="Tyrrell K.L."/>
            <person name="Citron D.M."/>
            <person name="Goldstein E.J."/>
            <person name="Daigneault M."/>
            <person name="Allen-Vercoe E."/>
            <person name="Young S.K."/>
            <person name="Zeng Q."/>
            <person name="Gargeya S."/>
            <person name="Fitzgerald M."/>
            <person name="Haas B."/>
            <person name="Abouelleil A."/>
            <person name="Alvarado L."/>
            <person name="Arachchi H.M."/>
            <person name="Berlin A."/>
            <person name="Brown A."/>
            <person name="Chapman S.B."/>
            <person name="Chen Z."/>
            <person name="Dunbar C."/>
            <person name="Freedman E."/>
            <person name="Gearin G."/>
            <person name="Gellesch M."/>
            <person name="Goldberg J."/>
            <person name="Griggs A."/>
            <person name="Gujja S."/>
            <person name="Heilman E.R."/>
            <person name="Heiman D."/>
            <person name="Howarth C."/>
            <person name="Larson L."/>
            <person name="Lui A."/>
            <person name="MacDonald P.J."/>
            <person name="Mehta T."/>
            <person name="Montmayeur A."/>
            <person name="Murphy C."/>
            <person name="Neiman D."/>
            <person name="Pearson M."/>
            <person name="Priest M."/>
            <person name="Roberts A."/>
            <person name="Saif S."/>
            <person name="Shea T."/>
            <person name="Shenoy N."/>
            <person name="Sisk P."/>
            <person name="Stolte C."/>
            <person name="Sykes S."/>
            <person name="White J."/>
            <person name="Yandava C."/>
            <person name="Wortman J."/>
            <person name="Nusbaum C."/>
            <person name="Birren B."/>
        </authorList>
    </citation>
    <scope>NUCLEOTIDE SEQUENCE [LARGE SCALE GENOMIC DNA]</scope>
    <source>
        <strain evidence="10 11">WAL-19142</strain>
    </source>
</reference>
<keyword evidence="7 9" id="KW-1133">Transmembrane helix</keyword>
<keyword evidence="8 9" id="KW-0472">Membrane</keyword>
<name>A0A0J9CDF2_9FIRM</name>
<evidence type="ECO:0000256" key="6">
    <source>
        <dbReference type="ARBA" id="ARBA00022847"/>
    </source>
</evidence>
<comment type="caution">
    <text evidence="10">The sequence shown here is derived from an EMBL/GenBank/DDBJ whole genome shotgun (WGS) entry which is preliminary data.</text>
</comment>
<dbReference type="PATRIC" id="fig|742734.4.peg.1447"/>
<evidence type="ECO:0000256" key="7">
    <source>
        <dbReference type="ARBA" id="ARBA00022989"/>
    </source>
</evidence>
<protein>
    <recommendedName>
        <fullName evidence="12">2-keto-3-deoxygluconate permease</fullName>
    </recommendedName>
</protein>
<evidence type="ECO:0000256" key="3">
    <source>
        <dbReference type="ARBA" id="ARBA00022475"/>
    </source>
</evidence>
<evidence type="ECO:0000256" key="1">
    <source>
        <dbReference type="ARBA" id="ARBA00006430"/>
    </source>
</evidence>
<dbReference type="GO" id="GO:0016020">
    <property type="term" value="C:membrane"/>
    <property type="evidence" value="ECO:0007669"/>
    <property type="project" value="InterPro"/>
</dbReference>
<gene>
    <name evidence="10" type="ORF">HMPREF9470_01350</name>
</gene>
<keyword evidence="6" id="KW-0769">Symport</keyword>
<dbReference type="Proteomes" id="UP000037392">
    <property type="component" value="Unassembled WGS sequence"/>
</dbReference>
<feature type="transmembrane region" description="Helical" evidence="9">
    <location>
        <begin position="286"/>
        <end position="308"/>
    </location>
</feature>
<feature type="transmembrane region" description="Helical" evidence="9">
    <location>
        <begin position="164"/>
        <end position="183"/>
    </location>
</feature>
<evidence type="ECO:0000313" key="11">
    <source>
        <dbReference type="Proteomes" id="UP000037392"/>
    </source>
</evidence>
<evidence type="ECO:0000256" key="4">
    <source>
        <dbReference type="ARBA" id="ARBA00022597"/>
    </source>
</evidence>
<evidence type="ECO:0000256" key="8">
    <source>
        <dbReference type="ARBA" id="ARBA00023136"/>
    </source>
</evidence>
<accession>A0A0J9CDF2</accession>
<keyword evidence="5 9" id="KW-0812">Transmembrane</keyword>
<evidence type="ECO:0008006" key="12">
    <source>
        <dbReference type="Google" id="ProtNLM"/>
    </source>
</evidence>
<organism evidence="10 11">
    <name type="scientific">[Clostridium] citroniae WAL-19142</name>
    <dbReference type="NCBI Taxonomy" id="742734"/>
    <lineage>
        <taxon>Bacteria</taxon>
        <taxon>Bacillati</taxon>
        <taxon>Bacillota</taxon>
        <taxon>Clostridia</taxon>
        <taxon>Lachnospirales</taxon>
        <taxon>Lachnospiraceae</taxon>
        <taxon>Enterocloster</taxon>
    </lineage>
</organism>
<feature type="transmembrane region" description="Helical" evidence="9">
    <location>
        <begin position="79"/>
        <end position="99"/>
    </location>
</feature>
<dbReference type="GO" id="GO:0015649">
    <property type="term" value="F:2-keto-3-deoxygluconate:proton symporter activity"/>
    <property type="evidence" value="ECO:0007669"/>
    <property type="project" value="InterPro"/>
</dbReference>
<evidence type="ECO:0000256" key="2">
    <source>
        <dbReference type="ARBA" id="ARBA00022448"/>
    </source>
</evidence>
<feature type="transmembrane region" description="Helical" evidence="9">
    <location>
        <begin position="220"/>
        <end position="241"/>
    </location>
</feature>
<dbReference type="RefSeq" id="WP_048929472.1">
    <property type="nucleotide sequence ID" value="NZ_KQ235876.1"/>
</dbReference>
<sequence length="320" mass="34630">MKISIMKTMQKIPSGLLIVPLLISAVFNTLFPDFWKTLGGPSEGLFKSGTYCVIGLMLFSSGATVSAKKLGYILKYGATYAIFKLFIIFGAGTLFLHLFGVDGFWGISAFAFIPAICYMNPGLFMTLAQQYGEPEDIGMMLLPQLFCMSVWSILVFNLSSGADVNWMSAVNVLIPFFLGMLLGNLDPDFIKFIKPASTICLMLMGFVFGAAINLKTAFHAGLRGIVLSIIVLLINLLFMYLLADKVILKRPGWFGAGLCATTGVACVDPSLMAAGNEAYAAYIPEAVSLLALTFLITTLICAVMCRVISNKSKKEAEQAS</sequence>
<keyword evidence="4" id="KW-0762">Sugar transport</keyword>